<accession>A0ACC0MP62</accession>
<evidence type="ECO:0000313" key="2">
    <source>
        <dbReference type="Proteomes" id="UP001062846"/>
    </source>
</evidence>
<evidence type="ECO:0000313" key="1">
    <source>
        <dbReference type="EMBL" id="KAI8542083.1"/>
    </source>
</evidence>
<organism evidence="1 2">
    <name type="scientific">Rhododendron molle</name>
    <name type="common">Chinese azalea</name>
    <name type="synonym">Azalea mollis</name>
    <dbReference type="NCBI Taxonomy" id="49168"/>
    <lineage>
        <taxon>Eukaryota</taxon>
        <taxon>Viridiplantae</taxon>
        <taxon>Streptophyta</taxon>
        <taxon>Embryophyta</taxon>
        <taxon>Tracheophyta</taxon>
        <taxon>Spermatophyta</taxon>
        <taxon>Magnoliopsida</taxon>
        <taxon>eudicotyledons</taxon>
        <taxon>Gunneridae</taxon>
        <taxon>Pentapetalae</taxon>
        <taxon>asterids</taxon>
        <taxon>Ericales</taxon>
        <taxon>Ericaceae</taxon>
        <taxon>Ericoideae</taxon>
        <taxon>Rhodoreae</taxon>
        <taxon>Rhododendron</taxon>
    </lineage>
</organism>
<keyword evidence="2" id="KW-1185">Reference proteome</keyword>
<sequence length="626" mass="70367">MSELPLKPCSLAITEDGENDVESKFYWDSHGLQADARIPIRNLDAFKKYKVSDVSLYEVNSQRDVIPVGAEDSLFEYVSLRPNRVYTKSQLLKELETLSAASGVFENVDLLAGTLPDGTIRIGIFIFSELSASAASPLNPVTTPIMSELPLKPCENEDESKFDWDSHGLQADATIPVRNLDAFKKYKVSYVYLYEVNSQRDLFPGGAEDSLFECVSLRPNRVYTKSQLLKELESLSAAWGVFENVNLLAGTLPDGTIRIGIFIFSELSASAASPLNTVITPIMSELPLKPCENDDKSKFDWDSHGLKADATIPVQNLDAFKKYKVSYVYLYVVNSQRDLFPVGVEDSLFDCVSLRPNCVCTKSQLLKELETLSALGVFENVDLMAGTHPDGTICIAIYISEWEWLSANSIKCINVGLLPPSQPMEMSPNMTDEREQMEYIRSMEREYNRRVDEASSRRPCLLPKEVEEEVSRMLAEHNSVSSRLLNRVRDRVQKWYHDQGYACAQVVNFGNLNTKEVVCEVMEGDITQLVIQFQDKLGNPVEGNTHLEVVERELHKEMQQGHVFNTEAAKRAMANILSLDLFSNIEIQPRLDENNEGGLIVEVKLEVPEQESALSGALSHYWVSRL</sequence>
<dbReference type="Proteomes" id="UP001062846">
    <property type="component" value="Chromosome 8"/>
</dbReference>
<name>A0ACC0MP62_RHOML</name>
<proteinExistence type="predicted"/>
<dbReference type="EMBL" id="CM046395">
    <property type="protein sequence ID" value="KAI8542083.1"/>
    <property type="molecule type" value="Genomic_DNA"/>
</dbReference>
<reference evidence="1" key="1">
    <citation type="submission" date="2022-02" db="EMBL/GenBank/DDBJ databases">
        <title>Plant Genome Project.</title>
        <authorList>
            <person name="Zhang R.-G."/>
        </authorList>
    </citation>
    <scope>NUCLEOTIDE SEQUENCE</scope>
    <source>
        <strain evidence="1">AT1</strain>
    </source>
</reference>
<gene>
    <name evidence="1" type="ORF">RHMOL_Rhmol08G0111400</name>
</gene>
<comment type="caution">
    <text evidence="1">The sequence shown here is derived from an EMBL/GenBank/DDBJ whole genome shotgun (WGS) entry which is preliminary data.</text>
</comment>
<protein>
    <submittedName>
        <fullName evidence="1">Uncharacterized protein</fullName>
    </submittedName>
</protein>